<sequence length="300" mass="34131">MQEPVEDAVQLLLPPAPPERQIVSGHPRLLCQQLQRHRSSVEDRRPGRFSAQVVHGVAQFVQSLRSRSMQLDAVGLDQMQSEQDFRINQGAVRRGPLLRQCSERRSQCFAGRIRLRRRFSPGQRGCLEDGRHRVLKRAERVLGILAVCIQPVDHHPAARRLLLGSETGQPHHGRITGQVIHTPAHRIDQRIAVKIDTAGMLVGPKIARQEQALLQAVLTQRRSEVLMSLDAGPARAVHAMTVRMKRRGFVEQFRSEQPGKKRGRDVHIGIKHREDMLTPRDVHSMQVQHGYQCRCRRINP</sequence>
<evidence type="ECO:0000313" key="2">
    <source>
        <dbReference type="Proteomes" id="UP000494363"/>
    </source>
</evidence>
<dbReference type="EMBL" id="CADIKH010000119">
    <property type="protein sequence ID" value="CAB3774464.1"/>
    <property type="molecule type" value="Genomic_DNA"/>
</dbReference>
<gene>
    <name evidence="1" type="ORF">LMG29542_07841</name>
</gene>
<dbReference type="AlphaFoldDB" id="A0A6J5F7J9"/>
<protein>
    <submittedName>
        <fullName evidence="1">Uncharacterized protein</fullName>
    </submittedName>
</protein>
<keyword evidence="2" id="KW-1185">Reference proteome</keyword>
<name>A0A6J5F7J9_9BURK</name>
<dbReference type="Proteomes" id="UP000494363">
    <property type="component" value="Unassembled WGS sequence"/>
</dbReference>
<reference evidence="1 2" key="1">
    <citation type="submission" date="2020-04" db="EMBL/GenBank/DDBJ databases">
        <authorList>
            <person name="De Canck E."/>
        </authorList>
    </citation>
    <scope>NUCLEOTIDE SEQUENCE [LARGE SCALE GENOMIC DNA]</scope>
    <source>
        <strain evidence="1 2">LMG 29542</strain>
    </source>
</reference>
<evidence type="ECO:0000313" key="1">
    <source>
        <dbReference type="EMBL" id="CAB3774464.1"/>
    </source>
</evidence>
<accession>A0A6J5F7J9</accession>
<proteinExistence type="predicted"/>
<organism evidence="1 2">
    <name type="scientific">Paraburkholderia humisilvae</name>
    <dbReference type="NCBI Taxonomy" id="627669"/>
    <lineage>
        <taxon>Bacteria</taxon>
        <taxon>Pseudomonadati</taxon>
        <taxon>Pseudomonadota</taxon>
        <taxon>Betaproteobacteria</taxon>
        <taxon>Burkholderiales</taxon>
        <taxon>Burkholderiaceae</taxon>
        <taxon>Paraburkholderia</taxon>
    </lineage>
</organism>